<accession>A0A428SFE1</accession>
<feature type="compositionally biased region" description="Polar residues" evidence="1">
    <location>
        <begin position="113"/>
        <end position="144"/>
    </location>
</feature>
<reference evidence="2 3" key="1">
    <citation type="submission" date="2017-06" db="EMBL/GenBank/DDBJ databases">
        <title>Comparative genomic analysis of Ambrosia Fusariam Clade fungi.</title>
        <authorList>
            <person name="Stajich J.E."/>
            <person name="Carrillo J."/>
            <person name="Kijimoto T."/>
            <person name="Eskalen A."/>
            <person name="O'Donnell K."/>
            <person name="Kasson M."/>
        </authorList>
    </citation>
    <scope>NUCLEOTIDE SEQUENCE [LARGE SCALE GENOMIC DNA]</scope>
    <source>
        <strain evidence="2 3">NRRL62579</strain>
    </source>
</reference>
<sequence length="144" mass="15217">MESFSSYGDARADGGGQAAGRCRTLEEQESYRQAPPRGVLEQDPRRRSPASFSNRGRPGGTGCPPYLGPRQSPHNLPQPTASGGHAASTPGCHSPASQDGSSGAAAPVRRGQQHGQPQQSGNRSIMSLSNLVEQNGYQQDWMSD</sequence>
<dbReference type="Proteomes" id="UP000287144">
    <property type="component" value="Unassembled WGS sequence"/>
</dbReference>
<name>A0A428SFE1_9HYPO</name>
<dbReference type="AlphaFoldDB" id="A0A428SFE1"/>
<organism evidence="2 3">
    <name type="scientific">Fusarium oligoseptatum</name>
    <dbReference type="NCBI Taxonomy" id="2604345"/>
    <lineage>
        <taxon>Eukaryota</taxon>
        <taxon>Fungi</taxon>
        <taxon>Dikarya</taxon>
        <taxon>Ascomycota</taxon>
        <taxon>Pezizomycotina</taxon>
        <taxon>Sordariomycetes</taxon>
        <taxon>Hypocreomycetidae</taxon>
        <taxon>Hypocreales</taxon>
        <taxon>Nectriaceae</taxon>
        <taxon>Fusarium</taxon>
        <taxon>Fusarium solani species complex</taxon>
    </lineage>
</organism>
<evidence type="ECO:0000313" key="2">
    <source>
        <dbReference type="EMBL" id="RSL88495.1"/>
    </source>
</evidence>
<feature type="compositionally biased region" description="Polar residues" evidence="1">
    <location>
        <begin position="72"/>
        <end position="81"/>
    </location>
</feature>
<dbReference type="EMBL" id="NKCK01000259">
    <property type="protein sequence ID" value="RSL88495.1"/>
    <property type="molecule type" value="Genomic_DNA"/>
</dbReference>
<gene>
    <name evidence="2" type="ORF">CEP52_015184</name>
</gene>
<evidence type="ECO:0000256" key="1">
    <source>
        <dbReference type="SAM" id="MobiDB-lite"/>
    </source>
</evidence>
<evidence type="ECO:0000313" key="3">
    <source>
        <dbReference type="Proteomes" id="UP000287144"/>
    </source>
</evidence>
<keyword evidence="3" id="KW-1185">Reference proteome</keyword>
<proteinExistence type="predicted"/>
<protein>
    <submittedName>
        <fullName evidence="2">Uncharacterized protein</fullName>
    </submittedName>
</protein>
<comment type="caution">
    <text evidence="2">The sequence shown here is derived from an EMBL/GenBank/DDBJ whole genome shotgun (WGS) entry which is preliminary data.</text>
</comment>
<feature type="region of interest" description="Disordered" evidence="1">
    <location>
        <begin position="1"/>
        <end position="144"/>
    </location>
</feature>
<dbReference type="STRING" id="1325735.A0A428SFE1"/>